<dbReference type="Proteomes" id="UP000228751">
    <property type="component" value="Unassembled WGS sequence"/>
</dbReference>
<evidence type="ECO:0000259" key="2">
    <source>
        <dbReference type="Pfam" id="PF10135"/>
    </source>
</evidence>
<feature type="region of interest" description="Disordered" evidence="1">
    <location>
        <begin position="1"/>
        <end position="34"/>
    </location>
</feature>
<dbReference type="OrthoDB" id="7862954at2"/>
<evidence type="ECO:0000256" key="1">
    <source>
        <dbReference type="SAM" id="MobiDB-lite"/>
    </source>
</evidence>
<protein>
    <submittedName>
        <fullName evidence="3">Chemotaxis protein</fullName>
    </submittedName>
</protein>
<sequence length="111" mass="11987">MSPIQSGVSHISSVNRASPETISPQVEQKIQKSSKDFESVAIGEMLQPMFDTIDNSKGPFGGGNAEKQFRSLQVLELGKQISNAGGVGIAHQVYKKMIEMQSDRQKHGGKG</sequence>
<proteinExistence type="predicted"/>
<feature type="domain" description="Flagellar protein FlgJ N-terminal" evidence="2">
    <location>
        <begin position="48"/>
        <end position="95"/>
    </location>
</feature>
<dbReference type="InterPro" id="IPR019301">
    <property type="entry name" value="Flagellar_prot_FlgJ_N"/>
</dbReference>
<dbReference type="EMBL" id="PEBQ01000184">
    <property type="protein sequence ID" value="PHY92856.1"/>
    <property type="molecule type" value="Genomic_DNA"/>
</dbReference>
<gene>
    <name evidence="3" type="ORF">CSR02_14610</name>
</gene>
<evidence type="ECO:0000313" key="4">
    <source>
        <dbReference type="Proteomes" id="UP000228751"/>
    </source>
</evidence>
<feature type="compositionally biased region" description="Polar residues" evidence="1">
    <location>
        <begin position="1"/>
        <end position="28"/>
    </location>
</feature>
<organism evidence="3 4">
    <name type="scientific">Acetobacter pomorum</name>
    <dbReference type="NCBI Taxonomy" id="65959"/>
    <lineage>
        <taxon>Bacteria</taxon>
        <taxon>Pseudomonadati</taxon>
        <taxon>Pseudomonadota</taxon>
        <taxon>Alphaproteobacteria</taxon>
        <taxon>Acetobacterales</taxon>
        <taxon>Acetobacteraceae</taxon>
        <taxon>Acetobacter</taxon>
    </lineage>
</organism>
<accession>A0A2G4R8G7</accession>
<reference evidence="3 4" key="1">
    <citation type="submission" date="2017-10" db="EMBL/GenBank/DDBJ databases">
        <title>Genomic analysis of the genus Acetobacter.</title>
        <authorList>
            <person name="Kim K.H."/>
            <person name="Chun B.H."/>
            <person name="Son A.R."/>
            <person name="Jeon C.O."/>
        </authorList>
    </citation>
    <scope>NUCLEOTIDE SEQUENCE [LARGE SCALE GENOMIC DNA]</scope>
    <source>
        <strain evidence="3 4">LHT 2458</strain>
    </source>
</reference>
<dbReference type="RefSeq" id="WP_099542166.1">
    <property type="nucleotide sequence ID" value="NZ_PEBQ01000184.1"/>
</dbReference>
<comment type="caution">
    <text evidence="3">The sequence shown here is derived from an EMBL/GenBank/DDBJ whole genome shotgun (WGS) entry which is preliminary data.</text>
</comment>
<evidence type="ECO:0000313" key="3">
    <source>
        <dbReference type="EMBL" id="PHY92856.1"/>
    </source>
</evidence>
<dbReference type="AlphaFoldDB" id="A0A2G4R8G7"/>
<name>A0A2G4R8G7_9PROT</name>
<keyword evidence="4" id="KW-1185">Reference proteome</keyword>
<dbReference type="GeneID" id="66349664"/>
<dbReference type="Pfam" id="PF10135">
    <property type="entry name" value="Rod-binding"/>
    <property type="match status" value="1"/>
</dbReference>